<sequence>MSLNGVRVLDLTRLLPGAFCSLLLADMGADVVKVEEPGSGDYMRWYPPLVDGQSALFNALNRNKRSLTLNLKSEAGRDLFKRLVSRADVVLEGNRPGVMDRLGVGWDVLRELNPRLVMCAITGYGQTGPWAQRAGHDLNYMAVSGALSLNAGRGQAPHPLAVQVADIGGGGQGAAVAILGALLEVARGGAGRFLDVSMTDGAFTWLAVPLAQVMAEGEPIPPGMHRLTGRYACYGVYRCADGRFMSVGALEPKFWRTLCEALDRPDLVEGQYSEGAVQEHLRAELASVFASRTRDQWAERLAGLEVCCEPVLDLDEAGRHPQVRARALVHEFETGSEIAPQVPFQPGWRRLGPPGLGQHTSEVLGEVGVGKARLEELRATGAV</sequence>
<dbReference type="GO" id="GO:0016740">
    <property type="term" value="F:transferase activity"/>
    <property type="evidence" value="ECO:0007669"/>
    <property type="project" value="UniProtKB-KW"/>
</dbReference>
<dbReference type="AlphaFoldDB" id="A0A934NB48"/>
<keyword evidence="1" id="KW-0808">Transferase</keyword>
<dbReference type="EMBL" id="JAEKNR010000217">
    <property type="protein sequence ID" value="MBJ7600693.1"/>
    <property type="molecule type" value="Genomic_DNA"/>
</dbReference>
<dbReference type="PANTHER" id="PTHR48228">
    <property type="entry name" value="SUCCINYL-COA--D-CITRAMALATE COA-TRANSFERASE"/>
    <property type="match status" value="1"/>
</dbReference>
<dbReference type="InterPro" id="IPR003673">
    <property type="entry name" value="CoA-Trfase_fam_III"/>
</dbReference>
<reference evidence="1" key="1">
    <citation type="submission" date="2020-10" db="EMBL/GenBank/DDBJ databases">
        <title>Ca. Dormibacterota MAGs.</title>
        <authorList>
            <person name="Montgomery K."/>
        </authorList>
    </citation>
    <scope>NUCLEOTIDE SEQUENCE [LARGE SCALE GENOMIC DNA]</scope>
    <source>
        <strain evidence="1">SC8812_S17_10</strain>
    </source>
</reference>
<gene>
    <name evidence="1" type="ORF">JF922_21820</name>
</gene>
<dbReference type="InterPro" id="IPR050509">
    <property type="entry name" value="CoA-transferase_III"/>
</dbReference>
<evidence type="ECO:0000313" key="2">
    <source>
        <dbReference type="Proteomes" id="UP000612893"/>
    </source>
</evidence>
<protein>
    <submittedName>
        <fullName evidence="1">CoA transferase</fullName>
    </submittedName>
</protein>
<comment type="caution">
    <text evidence="1">The sequence shown here is derived from an EMBL/GenBank/DDBJ whole genome shotgun (WGS) entry which is preliminary data.</text>
</comment>
<dbReference type="InterPro" id="IPR044855">
    <property type="entry name" value="CoA-Trfase_III_dom3_sf"/>
</dbReference>
<accession>A0A934NB48</accession>
<dbReference type="RefSeq" id="WP_338204633.1">
    <property type="nucleotide sequence ID" value="NZ_JAEKNR010000217.1"/>
</dbReference>
<proteinExistence type="predicted"/>
<dbReference type="Gene3D" id="3.30.1540.10">
    <property type="entry name" value="formyl-coa transferase, domain 3"/>
    <property type="match status" value="1"/>
</dbReference>
<dbReference type="InterPro" id="IPR023606">
    <property type="entry name" value="CoA-Trfase_III_dom_1_sf"/>
</dbReference>
<dbReference type="SUPFAM" id="SSF89796">
    <property type="entry name" value="CoA-transferase family III (CaiB/BaiF)"/>
    <property type="match status" value="1"/>
</dbReference>
<name>A0A934NB48_9BACT</name>
<dbReference type="PANTHER" id="PTHR48228:SF5">
    <property type="entry name" value="ALPHA-METHYLACYL-COA RACEMASE"/>
    <property type="match status" value="1"/>
</dbReference>
<dbReference type="Gene3D" id="3.40.50.10540">
    <property type="entry name" value="Crotonobetainyl-coa:carnitine coa-transferase, domain 1"/>
    <property type="match status" value="1"/>
</dbReference>
<keyword evidence="2" id="KW-1185">Reference proteome</keyword>
<dbReference type="Pfam" id="PF02515">
    <property type="entry name" value="CoA_transf_3"/>
    <property type="match status" value="1"/>
</dbReference>
<dbReference type="Proteomes" id="UP000612893">
    <property type="component" value="Unassembled WGS sequence"/>
</dbReference>
<evidence type="ECO:0000313" key="1">
    <source>
        <dbReference type="EMBL" id="MBJ7600693.1"/>
    </source>
</evidence>
<organism evidence="1 2">
    <name type="scientific">Candidatus Nephthysia bennettiae</name>
    <dbReference type="NCBI Taxonomy" id="3127016"/>
    <lineage>
        <taxon>Bacteria</taxon>
        <taxon>Bacillati</taxon>
        <taxon>Candidatus Dormiibacterota</taxon>
        <taxon>Candidatus Dormibacteria</taxon>
        <taxon>Candidatus Dormibacterales</taxon>
        <taxon>Candidatus Dormibacteraceae</taxon>
        <taxon>Candidatus Nephthysia</taxon>
    </lineage>
</organism>